<evidence type="ECO:0000313" key="1">
    <source>
        <dbReference type="EMBL" id="KAJ2983231.1"/>
    </source>
</evidence>
<evidence type="ECO:0000313" key="2">
    <source>
        <dbReference type="Proteomes" id="UP001143856"/>
    </source>
</evidence>
<name>A0ACC1NXL5_9PEZI</name>
<organism evidence="1 2">
    <name type="scientific">Xylaria curta</name>
    <dbReference type="NCBI Taxonomy" id="42375"/>
    <lineage>
        <taxon>Eukaryota</taxon>
        <taxon>Fungi</taxon>
        <taxon>Dikarya</taxon>
        <taxon>Ascomycota</taxon>
        <taxon>Pezizomycotina</taxon>
        <taxon>Sordariomycetes</taxon>
        <taxon>Xylariomycetidae</taxon>
        <taxon>Xylariales</taxon>
        <taxon>Xylariaceae</taxon>
        <taxon>Xylaria</taxon>
    </lineage>
</organism>
<gene>
    <name evidence="1" type="ORF">NUW58_g6285</name>
</gene>
<dbReference type="EMBL" id="JAPDGR010001388">
    <property type="protein sequence ID" value="KAJ2983231.1"/>
    <property type="molecule type" value="Genomic_DNA"/>
</dbReference>
<keyword evidence="2" id="KW-1185">Reference proteome</keyword>
<sequence>MDRLFAVLDDDTMPVRPDMSMQDHMDVLRHSIFVPPFSDAEGWKDMADSAEQGRDKPAFDAIEDESDSDTQPPTDPFVNFMKGAYGTQRQTIILVDWEGNVTYKERALWDAHGNRLGKGQGQSDAEGEVLFSSSLFEWFSEEAPRIYGDVISHTNPSFHTHVIKQPSSSRMGSPRFSMNALGKVAERAGLPKGVLNIVTALESTPQLGLAMCQSDMVKKLPGSVAKVEEHVNDAVAKNAKILFGGNRLHHIGKNFLELTVLGDVNSSMKVVSEETFGPLAASIRFKTEDEVVEAVNKSKVGIASYLMTSDLARTHRVSERLEFGMVAVNTSIISDAPAPFRGVKHSGMGREGSKYGIDNYTTIKMVVTGGMNTVYANL</sequence>
<proteinExistence type="predicted"/>
<comment type="caution">
    <text evidence="1">The sequence shown here is derived from an EMBL/GenBank/DDBJ whole genome shotgun (WGS) entry which is preliminary data.</text>
</comment>
<accession>A0ACC1NXL5</accession>
<dbReference type="Proteomes" id="UP001143856">
    <property type="component" value="Unassembled WGS sequence"/>
</dbReference>
<protein>
    <submittedName>
        <fullName evidence="1">Uncharacterized protein</fullName>
    </submittedName>
</protein>
<reference evidence="1" key="1">
    <citation type="submission" date="2022-10" db="EMBL/GenBank/DDBJ databases">
        <title>Genome Sequence of Xylaria curta.</title>
        <authorList>
            <person name="Buettner E."/>
        </authorList>
    </citation>
    <scope>NUCLEOTIDE SEQUENCE</scope>
    <source>
        <strain evidence="1">Babe10</strain>
    </source>
</reference>